<evidence type="ECO:0000313" key="1">
    <source>
        <dbReference type="EMBL" id="KKL76345.1"/>
    </source>
</evidence>
<comment type="caution">
    <text evidence="1">The sequence shown here is derived from an EMBL/GenBank/DDBJ whole genome shotgun (WGS) entry which is preliminary data.</text>
</comment>
<reference evidence="1" key="1">
    <citation type="journal article" date="2015" name="Nature">
        <title>Complex archaea that bridge the gap between prokaryotes and eukaryotes.</title>
        <authorList>
            <person name="Spang A."/>
            <person name="Saw J.H."/>
            <person name="Jorgensen S.L."/>
            <person name="Zaremba-Niedzwiedzka K."/>
            <person name="Martijn J."/>
            <person name="Lind A.E."/>
            <person name="van Eijk R."/>
            <person name="Schleper C."/>
            <person name="Guy L."/>
            <person name="Ettema T.J."/>
        </authorList>
    </citation>
    <scope>NUCLEOTIDE SEQUENCE</scope>
</reference>
<dbReference type="AlphaFoldDB" id="A0A0F9H3Y0"/>
<accession>A0A0F9H3Y0</accession>
<sequence>MFQAGCKSPACFKGEMDMQVQEAKVVVVNAQQQTYYGEQQPPQEIQQQIYAGWKIAAVHLRQQDFGIVGSFVEVFYLVRDVEEPV</sequence>
<organism evidence="1">
    <name type="scientific">marine sediment metagenome</name>
    <dbReference type="NCBI Taxonomy" id="412755"/>
    <lineage>
        <taxon>unclassified sequences</taxon>
        <taxon>metagenomes</taxon>
        <taxon>ecological metagenomes</taxon>
    </lineage>
</organism>
<name>A0A0F9H3Y0_9ZZZZ</name>
<protein>
    <submittedName>
        <fullName evidence="1">Uncharacterized protein</fullName>
    </submittedName>
</protein>
<dbReference type="EMBL" id="LAZR01024077">
    <property type="protein sequence ID" value="KKL76345.1"/>
    <property type="molecule type" value="Genomic_DNA"/>
</dbReference>
<proteinExistence type="predicted"/>
<gene>
    <name evidence="1" type="ORF">LCGC14_2045830</name>
</gene>